<evidence type="ECO:0000313" key="2">
    <source>
        <dbReference type="Proteomes" id="UP000594638"/>
    </source>
</evidence>
<name>A0A8S0RM47_OLEEU</name>
<keyword evidence="2" id="KW-1185">Reference proteome</keyword>
<evidence type="ECO:0000313" key="1">
    <source>
        <dbReference type="EMBL" id="CAA2980722.1"/>
    </source>
</evidence>
<organism evidence="1 2">
    <name type="scientific">Olea europaea subsp. europaea</name>
    <dbReference type="NCBI Taxonomy" id="158383"/>
    <lineage>
        <taxon>Eukaryota</taxon>
        <taxon>Viridiplantae</taxon>
        <taxon>Streptophyta</taxon>
        <taxon>Embryophyta</taxon>
        <taxon>Tracheophyta</taxon>
        <taxon>Spermatophyta</taxon>
        <taxon>Magnoliopsida</taxon>
        <taxon>eudicotyledons</taxon>
        <taxon>Gunneridae</taxon>
        <taxon>Pentapetalae</taxon>
        <taxon>asterids</taxon>
        <taxon>lamiids</taxon>
        <taxon>Lamiales</taxon>
        <taxon>Oleaceae</taxon>
        <taxon>Oleeae</taxon>
        <taxon>Olea</taxon>
    </lineage>
</organism>
<gene>
    <name evidence="1" type="ORF">OLEA9_A038260</name>
</gene>
<proteinExistence type="predicted"/>
<protein>
    <submittedName>
        <fullName evidence="1">Uncharacterized protein</fullName>
    </submittedName>
</protein>
<dbReference type="Gramene" id="OE9A038260T1">
    <property type="protein sequence ID" value="OE9A038260C1"/>
    <property type="gene ID" value="OE9A038260"/>
</dbReference>
<accession>A0A8S0RM47</accession>
<comment type="caution">
    <text evidence="1">The sequence shown here is derived from an EMBL/GenBank/DDBJ whole genome shotgun (WGS) entry which is preliminary data.</text>
</comment>
<sequence length="56" mass="6077">MSQFQTVSNPLRTQAGDNVNGEFSLNVISFSIATKGATWGILPHKDLSTKLEISIL</sequence>
<dbReference type="AlphaFoldDB" id="A0A8S0RM47"/>
<dbReference type="OrthoDB" id="10571965at2759"/>
<reference evidence="1 2" key="1">
    <citation type="submission" date="2019-12" db="EMBL/GenBank/DDBJ databases">
        <authorList>
            <person name="Alioto T."/>
            <person name="Alioto T."/>
            <person name="Gomez Garrido J."/>
        </authorList>
    </citation>
    <scope>NUCLEOTIDE SEQUENCE [LARGE SCALE GENOMIC DNA]</scope>
</reference>
<feature type="non-terminal residue" evidence="1">
    <location>
        <position position="56"/>
    </location>
</feature>
<dbReference type="Proteomes" id="UP000594638">
    <property type="component" value="Unassembled WGS sequence"/>
</dbReference>
<dbReference type="EMBL" id="CACTIH010003651">
    <property type="protein sequence ID" value="CAA2980722.1"/>
    <property type="molecule type" value="Genomic_DNA"/>
</dbReference>